<dbReference type="AlphaFoldDB" id="A0A1J4KSG2"/>
<keyword evidence="3" id="KW-1185">Reference proteome</keyword>
<organism evidence="2 3">
    <name type="scientific">Tritrichomonas foetus</name>
    <dbReference type="NCBI Taxonomy" id="1144522"/>
    <lineage>
        <taxon>Eukaryota</taxon>
        <taxon>Metamonada</taxon>
        <taxon>Parabasalia</taxon>
        <taxon>Tritrichomonadida</taxon>
        <taxon>Tritrichomonadidae</taxon>
        <taxon>Tritrichomonas</taxon>
    </lineage>
</organism>
<keyword evidence="1" id="KW-1133">Transmembrane helix</keyword>
<dbReference type="VEuPathDB" id="TrichDB:TRFO_43178"/>
<dbReference type="EMBL" id="MLAK01000429">
    <property type="protein sequence ID" value="OHT14042.1"/>
    <property type="molecule type" value="Genomic_DNA"/>
</dbReference>
<feature type="transmembrane region" description="Helical" evidence="1">
    <location>
        <begin position="86"/>
        <end position="108"/>
    </location>
</feature>
<comment type="caution">
    <text evidence="2">The sequence shown here is derived from an EMBL/GenBank/DDBJ whole genome shotgun (WGS) entry which is preliminary data.</text>
</comment>
<evidence type="ECO:0000256" key="1">
    <source>
        <dbReference type="SAM" id="Phobius"/>
    </source>
</evidence>
<keyword evidence="1" id="KW-0812">Transmembrane</keyword>
<reference evidence="2" key="1">
    <citation type="submission" date="2016-10" db="EMBL/GenBank/DDBJ databases">
        <authorList>
            <person name="Benchimol M."/>
            <person name="Almeida L.G."/>
            <person name="Vasconcelos A.T."/>
            <person name="Perreira-Neves A."/>
            <person name="Rosa I.A."/>
            <person name="Tasca T."/>
            <person name="Bogo M.R."/>
            <person name="de Souza W."/>
        </authorList>
    </citation>
    <scope>NUCLEOTIDE SEQUENCE [LARGE SCALE GENOMIC DNA]</scope>
    <source>
        <strain evidence="2">K</strain>
    </source>
</reference>
<name>A0A1J4KSG2_9EUKA</name>
<dbReference type="GeneID" id="94849368"/>
<evidence type="ECO:0000313" key="2">
    <source>
        <dbReference type="EMBL" id="OHT14042.1"/>
    </source>
</evidence>
<dbReference type="Proteomes" id="UP000179807">
    <property type="component" value="Unassembled WGS sequence"/>
</dbReference>
<accession>A0A1J4KSG2</accession>
<evidence type="ECO:0000313" key="3">
    <source>
        <dbReference type="Proteomes" id="UP000179807"/>
    </source>
</evidence>
<sequence length="166" mass="19690">MKTRDSTRDLLIKKTDLQKINTNERMKNMRVNSKVKQLTDQVIQYQKKKNPKFSTDLTVGDVKSILQKLFDLFHISPQIWRFTENLYCFSYMIFMTSLTLYFNILQVITSFPAFPTLYTFINQNPINSEELLTNCKLIPSVIYRYIESQQIEENTTIYAVLSQLYI</sequence>
<proteinExistence type="predicted"/>
<gene>
    <name evidence="2" type="ORF">TRFO_43178</name>
</gene>
<protein>
    <submittedName>
        <fullName evidence="2">Uncharacterized protein</fullName>
    </submittedName>
</protein>
<dbReference type="RefSeq" id="XP_068367178.1">
    <property type="nucleotide sequence ID" value="XM_068514664.1"/>
</dbReference>
<keyword evidence="1" id="KW-0472">Membrane</keyword>